<evidence type="ECO:0008006" key="9">
    <source>
        <dbReference type="Google" id="ProtNLM"/>
    </source>
</evidence>
<keyword evidence="3 6" id="KW-0812">Transmembrane</keyword>
<feature type="transmembrane region" description="Helical" evidence="6">
    <location>
        <begin position="6"/>
        <end position="24"/>
    </location>
</feature>
<proteinExistence type="inferred from homology"/>
<feature type="transmembrane region" description="Helical" evidence="6">
    <location>
        <begin position="36"/>
        <end position="54"/>
    </location>
</feature>
<keyword evidence="4 6" id="KW-1133">Transmembrane helix</keyword>
<name>A0ABP5YGJ8_9MICO</name>
<evidence type="ECO:0000256" key="2">
    <source>
        <dbReference type="ARBA" id="ARBA00007375"/>
    </source>
</evidence>
<gene>
    <name evidence="7" type="ORF">GCM10009858_15880</name>
</gene>
<comment type="caution">
    <text evidence="7">The sequence shown here is derived from an EMBL/GenBank/DDBJ whole genome shotgun (WGS) entry which is preliminary data.</text>
</comment>
<comment type="similarity">
    <text evidence="2">Belongs to the TMEM86 family.</text>
</comment>
<evidence type="ECO:0000256" key="6">
    <source>
        <dbReference type="SAM" id="Phobius"/>
    </source>
</evidence>
<evidence type="ECO:0000256" key="4">
    <source>
        <dbReference type="ARBA" id="ARBA00022989"/>
    </source>
</evidence>
<feature type="transmembrane region" description="Helical" evidence="6">
    <location>
        <begin position="111"/>
        <end position="131"/>
    </location>
</feature>
<protein>
    <recommendedName>
        <fullName evidence="9">Lysoplasmalogenase</fullName>
    </recommendedName>
</protein>
<keyword evidence="8" id="KW-1185">Reference proteome</keyword>
<evidence type="ECO:0000313" key="7">
    <source>
        <dbReference type="EMBL" id="GAA2479167.1"/>
    </source>
</evidence>
<dbReference type="EMBL" id="BAAARE010000006">
    <property type="protein sequence ID" value="GAA2479167.1"/>
    <property type="molecule type" value="Genomic_DNA"/>
</dbReference>
<feature type="transmembrane region" description="Helical" evidence="6">
    <location>
        <begin position="60"/>
        <end position="79"/>
    </location>
</feature>
<keyword evidence="5 6" id="KW-0472">Membrane</keyword>
<feature type="transmembrane region" description="Helical" evidence="6">
    <location>
        <begin position="143"/>
        <end position="160"/>
    </location>
</feature>
<feature type="transmembrane region" description="Helical" evidence="6">
    <location>
        <begin position="194"/>
        <end position="214"/>
    </location>
</feature>
<accession>A0ABP5YGJ8</accession>
<evidence type="ECO:0000256" key="1">
    <source>
        <dbReference type="ARBA" id="ARBA00004141"/>
    </source>
</evidence>
<evidence type="ECO:0000256" key="5">
    <source>
        <dbReference type="ARBA" id="ARBA00023136"/>
    </source>
</evidence>
<comment type="subcellular location">
    <subcellularLocation>
        <location evidence="1">Membrane</location>
        <topology evidence="1">Multi-pass membrane protein</topology>
    </subcellularLocation>
</comment>
<dbReference type="PANTHER" id="PTHR31885:SF6">
    <property type="entry name" value="GH04784P"/>
    <property type="match status" value="1"/>
</dbReference>
<dbReference type="PANTHER" id="PTHR31885">
    <property type="entry name" value="GH04784P"/>
    <property type="match status" value="1"/>
</dbReference>
<reference evidence="8" key="1">
    <citation type="journal article" date="2019" name="Int. J. Syst. Evol. Microbiol.">
        <title>The Global Catalogue of Microorganisms (GCM) 10K type strain sequencing project: providing services to taxonomists for standard genome sequencing and annotation.</title>
        <authorList>
            <consortium name="The Broad Institute Genomics Platform"/>
            <consortium name="The Broad Institute Genome Sequencing Center for Infectious Disease"/>
            <person name="Wu L."/>
            <person name="Ma J."/>
        </authorList>
    </citation>
    <scope>NUCLEOTIDE SEQUENCE [LARGE SCALE GENOMIC DNA]</scope>
    <source>
        <strain evidence="8">JCM 16259</strain>
    </source>
</reference>
<dbReference type="RefSeq" id="WP_344254304.1">
    <property type="nucleotide sequence ID" value="NZ_BAAARE010000006.1"/>
</dbReference>
<dbReference type="Pfam" id="PF07947">
    <property type="entry name" value="YhhN"/>
    <property type="match status" value="1"/>
</dbReference>
<evidence type="ECO:0000256" key="3">
    <source>
        <dbReference type="ARBA" id="ARBA00022692"/>
    </source>
</evidence>
<feature type="transmembrane region" description="Helical" evidence="6">
    <location>
        <begin position="86"/>
        <end position="105"/>
    </location>
</feature>
<organism evidence="7 8">
    <name type="scientific">Terrabacter carboxydivorans</name>
    <dbReference type="NCBI Taxonomy" id="619730"/>
    <lineage>
        <taxon>Bacteria</taxon>
        <taxon>Bacillati</taxon>
        <taxon>Actinomycetota</taxon>
        <taxon>Actinomycetes</taxon>
        <taxon>Micrococcales</taxon>
        <taxon>Intrasporangiaceae</taxon>
        <taxon>Terrabacter</taxon>
    </lineage>
</organism>
<dbReference type="Proteomes" id="UP001500730">
    <property type="component" value="Unassembled WGS sequence"/>
</dbReference>
<dbReference type="InterPro" id="IPR012506">
    <property type="entry name" value="TMEM86B-like"/>
</dbReference>
<sequence length="215" mass="23387">MTTHLWVISVALGVTAILNWRSVLRGDEAVERLTKPLVVLLLMALAWSLHWDGWVPGSPPLLPVLVALGCCLVGDVALLRATEVRFLVGLGAFLLGHVAYVWAILETPGVVGFPWPLLVAVPGLVLLHAGVGRDIVRHSGAQRVPVFVYQLVISALVLVAAWKGDWLLVLGCSVFVASDAVLGHDRFVHERRWAPLTVIVTYHLAQALILVSLFR</sequence>
<evidence type="ECO:0000313" key="8">
    <source>
        <dbReference type="Proteomes" id="UP001500730"/>
    </source>
</evidence>